<dbReference type="Proteomes" id="UP000637359">
    <property type="component" value="Unassembled WGS sequence"/>
</dbReference>
<organism evidence="3 4">
    <name type="scientific">Ornithinibacillus hominis</name>
    <dbReference type="NCBI Taxonomy" id="2763055"/>
    <lineage>
        <taxon>Bacteria</taxon>
        <taxon>Bacillati</taxon>
        <taxon>Bacillota</taxon>
        <taxon>Bacilli</taxon>
        <taxon>Bacillales</taxon>
        <taxon>Bacillaceae</taxon>
        <taxon>Ornithinibacillus</taxon>
    </lineage>
</organism>
<comment type="caution">
    <text evidence="3">The sequence shown here is derived from an EMBL/GenBank/DDBJ whole genome shotgun (WGS) entry which is preliminary data.</text>
</comment>
<proteinExistence type="inferred from homology"/>
<comment type="similarity">
    <text evidence="1">Belongs to the pseudomonas-type ThrB family.</text>
</comment>
<dbReference type="Gene3D" id="3.90.1200.10">
    <property type="match status" value="1"/>
</dbReference>
<evidence type="ECO:0000313" key="3">
    <source>
        <dbReference type="EMBL" id="MBC5635568.1"/>
    </source>
</evidence>
<evidence type="ECO:0000259" key="2">
    <source>
        <dbReference type="Pfam" id="PF01636"/>
    </source>
</evidence>
<dbReference type="PANTHER" id="PTHR21064:SF6">
    <property type="entry name" value="AMINOGLYCOSIDE PHOSPHOTRANSFERASE DOMAIN-CONTAINING PROTEIN"/>
    <property type="match status" value="1"/>
</dbReference>
<gene>
    <name evidence="3" type="ORF">H8S33_01900</name>
</gene>
<accession>A0A923L317</accession>
<dbReference type="AlphaFoldDB" id="A0A923L317"/>
<reference evidence="3" key="1">
    <citation type="submission" date="2020-08" db="EMBL/GenBank/DDBJ databases">
        <title>Genome public.</title>
        <authorList>
            <person name="Liu C."/>
            <person name="Sun Q."/>
        </authorList>
    </citation>
    <scope>NUCLEOTIDE SEQUENCE</scope>
    <source>
        <strain evidence="3">BX22</strain>
    </source>
</reference>
<dbReference type="InterPro" id="IPR011009">
    <property type="entry name" value="Kinase-like_dom_sf"/>
</dbReference>
<dbReference type="SUPFAM" id="SSF56112">
    <property type="entry name" value="Protein kinase-like (PK-like)"/>
    <property type="match status" value="1"/>
</dbReference>
<evidence type="ECO:0000256" key="1">
    <source>
        <dbReference type="ARBA" id="ARBA00038240"/>
    </source>
</evidence>
<dbReference type="GO" id="GO:0019202">
    <property type="term" value="F:amino acid kinase activity"/>
    <property type="evidence" value="ECO:0007669"/>
    <property type="project" value="TreeGrafter"/>
</dbReference>
<dbReference type="RefSeq" id="WP_186868269.1">
    <property type="nucleotide sequence ID" value="NZ_JACOOL010000001.1"/>
</dbReference>
<dbReference type="EMBL" id="JACOOL010000001">
    <property type="protein sequence ID" value="MBC5635568.1"/>
    <property type="molecule type" value="Genomic_DNA"/>
</dbReference>
<evidence type="ECO:0000313" key="4">
    <source>
        <dbReference type="Proteomes" id="UP000637359"/>
    </source>
</evidence>
<protein>
    <submittedName>
        <fullName evidence="3">Phosphotransferase</fullName>
    </submittedName>
</protein>
<keyword evidence="4" id="KW-1185">Reference proteome</keyword>
<dbReference type="Pfam" id="PF01636">
    <property type="entry name" value="APH"/>
    <property type="match status" value="1"/>
</dbReference>
<dbReference type="InterPro" id="IPR002575">
    <property type="entry name" value="Aminoglycoside_PTrfase"/>
</dbReference>
<name>A0A923L317_9BACI</name>
<dbReference type="InterPro" id="IPR050249">
    <property type="entry name" value="Pseudomonas-type_ThrB"/>
</dbReference>
<dbReference type="PANTHER" id="PTHR21064">
    <property type="entry name" value="AMINOGLYCOSIDE PHOSPHOTRANSFERASE DOMAIN-CONTAINING PROTEIN-RELATED"/>
    <property type="match status" value="1"/>
</dbReference>
<sequence>MMKLSSMMKVVETVDSEWRSPLAEEILTRWHYDEGTVYFLRASANFIFIFQREGKPYFLRFNDSSERDIKVIEAELKIVAYLKEHTLNVVQPMLSRNEKYIEVVETKWGTFHCVVFEGLKGQHYELEELTDVQIYKWGQALGELHATLKNMPDHLLENRPSWRDRFQVAEEVIPASELSAHQELERLQSWAERLPLAKENVGLIHYDFELDNILFDNEKMNMLDFDDSTSHWFIADIIYALRDVGEFDSNSPIIREFIRGYKSKTELDENILKEADKFERMHHINSFAILIRSVDIIESQGYPEWLLNLRNKLAGYIEDYRQSFEAIEVNIDKD</sequence>
<feature type="domain" description="Aminoglycoside phosphotransferase" evidence="2">
    <location>
        <begin position="51"/>
        <end position="262"/>
    </location>
</feature>